<dbReference type="Gene3D" id="3.40.50.2300">
    <property type="match status" value="2"/>
</dbReference>
<reference evidence="17 18" key="1">
    <citation type="submission" date="2021-03" db="EMBL/GenBank/DDBJ databases">
        <authorList>
            <person name="So Y."/>
        </authorList>
    </citation>
    <scope>NUCLEOTIDE SEQUENCE [LARGE SCALE GENOMIC DNA]</scope>
    <source>
        <strain evidence="17 18">SSH11</strain>
    </source>
</reference>
<dbReference type="InterPro" id="IPR036095">
    <property type="entry name" value="PTS_EIIB-like_sf"/>
</dbReference>
<evidence type="ECO:0000313" key="17">
    <source>
        <dbReference type="EMBL" id="MBP0446113.1"/>
    </source>
</evidence>
<dbReference type="EMBL" id="JAGIZB010000014">
    <property type="protein sequence ID" value="MBP0446113.1"/>
    <property type="molecule type" value="Genomic_DNA"/>
</dbReference>
<evidence type="ECO:0000256" key="8">
    <source>
        <dbReference type="ARBA" id="ARBA00022679"/>
    </source>
</evidence>
<dbReference type="PROSITE" id="PS51099">
    <property type="entry name" value="PTS_EIIB_TYPE_2"/>
    <property type="match status" value="1"/>
</dbReference>
<dbReference type="InterPro" id="IPR003353">
    <property type="entry name" value="PTS_IIB_fruc"/>
</dbReference>
<evidence type="ECO:0000256" key="9">
    <source>
        <dbReference type="ARBA" id="ARBA00022683"/>
    </source>
</evidence>
<evidence type="ECO:0000256" key="6">
    <source>
        <dbReference type="ARBA" id="ARBA00022553"/>
    </source>
</evidence>
<dbReference type="PROSITE" id="PS51104">
    <property type="entry name" value="PTS_EIIC_TYPE_2"/>
    <property type="match status" value="1"/>
</dbReference>
<evidence type="ECO:0000256" key="4">
    <source>
        <dbReference type="ARBA" id="ARBA00022448"/>
    </source>
</evidence>
<feature type="transmembrane region" description="Helical" evidence="14">
    <location>
        <begin position="548"/>
        <end position="570"/>
    </location>
</feature>
<feature type="transmembrane region" description="Helical" evidence="14">
    <location>
        <begin position="405"/>
        <end position="428"/>
    </location>
</feature>
<dbReference type="CDD" id="cd05569">
    <property type="entry name" value="PTS_IIB_fructose"/>
    <property type="match status" value="1"/>
</dbReference>
<dbReference type="NCBIfam" id="TIGR00829">
    <property type="entry name" value="FRU"/>
    <property type="match status" value="1"/>
</dbReference>
<dbReference type="EC" id="2.7.1.202" evidence="3"/>
<dbReference type="PANTHER" id="PTHR30505:SF0">
    <property type="entry name" value="FRUCTOSE-LIKE PTS SYSTEM EIIBC COMPONENT-RELATED"/>
    <property type="match status" value="1"/>
</dbReference>
<dbReference type="Pfam" id="PF02378">
    <property type="entry name" value="PTS_EIIC"/>
    <property type="match status" value="1"/>
</dbReference>
<proteinExistence type="predicted"/>
<keyword evidence="8" id="KW-0808">Transferase</keyword>
<keyword evidence="6" id="KW-0597">Phosphoprotein</keyword>
<dbReference type="PANTHER" id="PTHR30505">
    <property type="entry name" value="FRUCTOSE-LIKE PERMEASE"/>
    <property type="match status" value="1"/>
</dbReference>
<evidence type="ECO:0000256" key="13">
    <source>
        <dbReference type="ARBA" id="ARBA00023136"/>
    </source>
</evidence>
<evidence type="ECO:0000256" key="5">
    <source>
        <dbReference type="ARBA" id="ARBA00022475"/>
    </source>
</evidence>
<feature type="domain" description="PTS EIIC type-2" evidence="16">
    <location>
        <begin position="285"/>
        <end position="620"/>
    </location>
</feature>
<dbReference type="Proteomes" id="UP000681594">
    <property type="component" value="Unassembled WGS sequence"/>
</dbReference>
<evidence type="ECO:0000256" key="11">
    <source>
        <dbReference type="ARBA" id="ARBA00022777"/>
    </source>
</evidence>
<evidence type="ECO:0000313" key="18">
    <source>
        <dbReference type="Proteomes" id="UP000681594"/>
    </source>
</evidence>
<evidence type="ECO:0000256" key="12">
    <source>
        <dbReference type="ARBA" id="ARBA00022989"/>
    </source>
</evidence>
<dbReference type="InterPro" id="IPR050864">
    <property type="entry name" value="Bacterial_PTS_Sugar_Transport"/>
</dbReference>
<dbReference type="InterPro" id="IPR013014">
    <property type="entry name" value="PTS_EIIC_2"/>
</dbReference>
<keyword evidence="9" id="KW-0598">Phosphotransferase system</keyword>
<keyword evidence="11" id="KW-0418">Kinase</keyword>
<dbReference type="InterPro" id="IPR006327">
    <property type="entry name" value="PTS_IIC_fruc"/>
</dbReference>
<dbReference type="InterPro" id="IPR003352">
    <property type="entry name" value="PTS_EIIC"/>
</dbReference>
<comment type="caution">
    <text evidence="17">The sequence shown here is derived from an EMBL/GenBank/DDBJ whole genome shotgun (WGS) entry which is preliminary data.</text>
</comment>
<keyword evidence="4" id="KW-0813">Transport</keyword>
<name>A0ABS4AGF1_9PROT</name>
<feature type="transmembrane region" description="Helical" evidence="14">
    <location>
        <begin position="295"/>
        <end position="315"/>
    </location>
</feature>
<evidence type="ECO:0000256" key="7">
    <source>
        <dbReference type="ARBA" id="ARBA00022597"/>
    </source>
</evidence>
<evidence type="ECO:0000256" key="3">
    <source>
        <dbReference type="ARBA" id="ARBA00012799"/>
    </source>
</evidence>
<protein>
    <recommendedName>
        <fullName evidence="3">protein-N(pi)-phosphohistidine--D-fructose phosphotransferase</fullName>
        <ecNumber evidence="3">2.7.1.202</ecNumber>
    </recommendedName>
</protein>
<keyword evidence="12 14" id="KW-1133">Transmembrane helix</keyword>
<dbReference type="InterPro" id="IPR003501">
    <property type="entry name" value="PTS_EIIB_2/3"/>
</dbReference>
<comment type="catalytic activity">
    <reaction evidence="1">
        <text>D-fructose(out) + N(pros)-phospho-L-histidyl-[protein] = D-fructose 1-phosphate(in) + L-histidyl-[protein]</text>
        <dbReference type="Rhea" id="RHEA:49252"/>
        <dbReference type="Rhea" id="RHEA-COMP:9745"/>
        <dbReference type="Rhea" id="RHEA-COMP:9746"/>
        <dbReference type="ChEBI" id="CHEBI:29979"/>
        <dbReference type="ChEBI" id="CHEBI:37721"/>
        <dbReference type="ChEBI" id="CHEBI:58674"/>
        <dbReference type="ChEBI" id="CHEBI:64837"/>
        <dbReference type="EC" id="2.7.1.202"/>
    </reaction>
</comment>
<evidence type="ECO:0000256" key="2">
    <source>
        <dbReference type="ARBA" id="ARBA00004429"/>
    </source>
</evidence>
<dbReference type="InterPro" id="IPR013011">
    <property type="entry name" value="PTS_EIIB_2"/>
</dbReference>
<comment type="subcellular location">
    <subcellularLocation>
        <location evidence="2">Cell inner membrane</location>
        <topology evidence="2">Multi-pass membrane protein</topology>
    </subcellularLocation>
</comment>
<evidence type="ECO:0000259" key="15">
    <source>
        <dbReference type="PROSITE" id="PS51099"/>
    </source>
</evidence>
<feature type="domain" description="PTS EIIB type-2" evidence="15">
    <location>
        <begin position="164"/>
        <end position="259"/>
    </location>
</feature>
<keyword evidence="13 14" id="KW-0472">Membrane</keyword>
<dbReference type="Pfam" id="PF02302">
    <property type="entry name" value="PTS_IIB"/>
    <property type="match status" value="2"/>
</dbReference>
<accession>A0ABS4AGF1</accession>
<evidence type="ECO:0000256" key="14">
    <source>
        <dbReference type="SAM" id="Phobius"/>
    </source>
</evidence>
<feature type="transmembrane region" description="Helical" evidence="14">
    <location>
        <begin position="472"/>
        <end position="491"/>
    </location>
</feature>
<evidence type="ECO:0000256" key="10">
    <source>
        <dbReference type="ARBA" id="ARBA00022692"/>
    </source>
</evidence>
<dbReference type="NCBIfam" id="TIGR01427">
    <property type="entry name" value="PTS_IIC_fructo"/>
    <property type="match status" value="1"/>
</dbReference>
<organism evidence="17 18">
    <name type="scientific">Pararoseomonas baculiformis</name>
    <dbReference type="NCBI Taxonomy" id="2820812"/>
    <lineage>
        <taxon>Bacteria</taxon>
        <taxon>Pseudomonadati</taxon>
        <taxon>Pseudomonadota</taxon>
        <taxon>Alphaproteobacteria</taxon>
        <taxon>Acetobacterales</taxon>
        <taxon>Acetobacteraceae</taxon>
        <taxon>Pararoseomonas</taxon>
    </lineage>
</organism>
<keyword evidence="18" id="KW-1185">Reference proteome</keyword>
<dbReference type="SUPFAM" id="SSF52794">
    <property type="entry name" value="PTS system IIB component-like"/>
    <property type="match status" value="2"/>
</dbReference>
<evidence type="ECO:0000256" key="1">
    <source>
        <dbReference type="ARBA" id="ARBA00001401"/>
    </source>
</evidence>
<feature type="transmembrane region" description="Helical" evidence="14">
    <location>
        <begin position="577"/>
        <end position="610"/>
    </location>
</feature>
<keyword evidence="7" id="KW-0762">Sugar transport</keyword>
<feature type="transmembrane region" description="Helical" evidence="14">
    <location>
        <begin position="327"/>
        <end position="353"/>
    </location>
</feature>
<keyword evidence="10 14" id="KW-0812">Transmembrane</keyword>
<gene>
    <name evidence="17" type="ORF">J8J14_15165</name>
</gene>
<feature type="transmembrane region" description="Helical" evidence="14">
    <location>
        <begin position="373"/>
        <end position="393"/>
    </location>
</feature>
<feature type="transmembrane region" description="Helical" evidence="14">
    <location>
        <begin position="440"/>
        <end position="460"/>
    </location>
</feature>
<dbReference type="RefSeq" id="WP_209380387.1">
    <property type="nucleotide sequence ID" value="NZ_JAGIZB010000014.1"/>
</dbReference>
<keyword evidence="5" id="KW-1003">Cell membrane</keyword>
<sequence length="621" mass="61614">MSRILALTACPSGTAHSVMAAEALKKQAALLGHDIEARAIDPSAGAAAWADDAAMAAADGVVLATDRPVDLGPLGSRRMHVTSTAAAIRDPGAAIHAALALGGKMEAPAPAAIPPVPAPVIRAPAGAPADGARTVAAGAVSAHPSPGAATAPITTPPGSGGKRLVAITACPTGIAHTFMAAEALKRQASAMGHEIAVETQGSVGAKNVLSDEQIAQADAVIIAADTAVDLSRFRGKALYQTDTGSALKKAPAVIEAALATEAPAAADTPRAAAPAARTGKVQSGPYKHLLTGVSYMLPVVVAGGLLIALSFVFGIEAFKEPGTLPAALMQIGGGAAFLLMVPVLAGFIAYSIADRPGLAPGLIGGLLASQLGAGFLGGIVAGFIAGYSAKLIADRLKLPEGIQGLMPVLVIPLLATAVTGLLMVYVVGAPMKGIMDGLTAWLGGMSSTNAVLLGALLGAMMCFDMGGPVNKAAYAFTVGLLASNSFGPMAATMAAGMVPPLALALATFIAPRKFVASEIEARQATGVLGLCFISEGAIPYVARDPLRVIPTMMVGGAVTGALSMLFGCTLRAPHGGLFVLLIPGAVGNVAMYLAAIAIGTVVAAVLVALVKRPAAEVVAAA</sequence>
<evidence type="ECO:0000259" key="16">
    <source>
        <dbReference type="PROSITE" id="PS51104"/>
    </source>
</evidence>